<sequence length="102" mass="11427">MPPPQNKFMEPHFQGRTCTCPLVTWPSPPPETCTISETSYPKLALRHRQNIKPMPPTRNAHSRNAPQRFSASRRSATLCAATFPNKNSRPLGFAAWKLLGTV</sequence>
<keyword evidence="3" id="KW-1185">Reference proteome</keyword>
<dbReference type="AlphaFoldDB" id="A0A6G1KHN9"/>
<dbReference type="Proteomes" id="UP000799428">
    <property type="component" value="Unassembled WGS sequence"/>
</dbReference>
<proteinExistence type="predicted"/>
<feature type="region of interest" description="Disordered" evidence="1">
    <location>
        <begin position="52"/>
        <end position="71"/>
    </location>
</feature>
<reference evidence="2" key="1">
    <citation type="journal article" date="2020" name="Stud. Mycol.">
        <title>101 Dothideomycetes genomes: a test case for predicting lifestyles and emergence of pathogens.</title>
        <authorList>
            <person name="Haridas S."/>
            <person name="Albert R."/>
            <person name="Binder M."/>
            <person name="Bloem J."/>
            <person name="Labutti K."/>
            <person name="Salamov A."/>
            <person name="Andreopoulos B."/>
            <person name="Baker S."/>
            <person name="Barry K."/>
            <person name="Bills G."/>
            <person name="Bluhm B."/>
            <person name="Cannon C."/>
            <person name="Castanera R."/>
            <person name="Culley D."/>
            <person name="Daum C."/>
            <person name="Ezra D."/>
            <person name="Gonzalez J."/>
            <person name="Henrissat B."/>
            <person name="Kuo A."/>
            <person name="Liang C."/>
            <person name="Lipzen A."/>
            <person name="Lutzoni F."/>
            <person name="Magnuson J."/>
            <person name="Mondo S."/>
            <person name="Nolan M."/>
            <person name="Ohm R."/>
            <person name="Pangilinan J."/>
            <person name="Park H.-J."/>
            <person name="Ramirez L."/>
            <person name="Alfaro M."/>
            <person name="Sun H."/>
            <person name="Tritt A."/>
            <person name="Yoshinaga Y."/>
            <person name="Zwiers L.-H."/>
            <person name="Turgeon B."/>
            <person name="Goodwin S."/>
            <person name="Spatafora J."/>
            <person name="Crous P."/>
            <person name="Grigoriev I."/>
        </authorList>
    </citation>
    <scope>NUCLEOTIDE SEQUENCE</scope>
    <source>
        <strain evidence="2">CBS 279.74</strain>
    </source>
</reference>
<accession>A0A6G1KHN9</accession>
<organism evidence="2 3">
    <name type="scientific">Pleomassaria siparia CBS 279.74</name>
    <dbReference type="NCBI Taxonomy" id="1314801"/>
    <lineage>
        <taxon>Eukaryota</taxon>
        <taxon>Fungi</taxon>
        <taxon>Dikarya</taxon>
        <taxon>Ascomycota</taxon>
        <taxon>Pezizomycotina</taxon>
        <taxon>Dothideomycetes</taxon>
        <taxon>Pleosporomycetidae</taxon>
        <taxon>Pleosporales</taxon>
        <taxon>Pleomassariaceae</taxon>
        <taxon>Pleomassaria</taxon>
    </lineage>
</organism>
<protein>
    <submittedName>
        <fullName evidence="2">Uncharacterized protein</fullName>
    </submittedName>
</protein>
<evidence type="ECO:0000256" key="1">
    <source>
        <dbReference type="SAM" id="MobiDB-lite"/>
    </source>
</evidence>
<feature type="compositionally biased region" description="Polar residues" evidence="1">
    <location>
        <begin position="62"/>
        <end position="71"/>
    </location>
</feature>
<evidence type="ECO:0000313" key="2">
    <source>
        <dbReference type="EMBL" id="KAF2711921.1"/>
    </source>
</evidence>
<gene>
    <name evidence="2" type="ORF">K504DRAFT_500566</name>
</gene>
<evidence type="ECO:0000313" key="3">
    <source>
        <dbReference type="Proteomes" id="UP000799428"/>
    </source>
</evidence>
<dbReference type="EMBL" id="MU005767">
    <property type="protein sequence ID" value="KAF2711921.1"/>
    <property type="molecule type" value="Genomic_DNA"/>
</dbReference>
<name>A0A6G1KHN9_9PLEO</name>